<organism evidence="1">
    <name type="scientific">marine sediment metagenome</name>
    <dbReference type="NCBI Taxonomy" id="412755"/>
    <lineage>
        <taxon>unclassified sequences</taxon>
        <taxon>metagenomes</taxon>
        <taxon>ecological metagenomes</taxon>
    </lineage>
</organism>
<reference evidence="1" key="1">
    <citation type="journal article" date="2014" name="Front. Microbiol.">
        <title>High frequency of phylogenetically diverse reductive dehalogenase-homologous genes in deep subseafloor sedimentary metagenomes.</title>
        <authorList>
            <person name="Kawai M."/>
            <person name="Futagami T."/>
            <person name="Toyoda A."/>
            <person name="Takaki Y."/>
            <person name="Nishi S."/>
            <person name="Hori S."/>
            <person name="Arai W."/>
            <person name="Tsubouchi T."/>
            <person name="Morono Y."/>
            <person name="Uchiyama I."/>
            <person name="Ito T."/>
            <person name="Fujiyama A."/>
            <person name="Inagaki F."/>
            <person name="Takami H."/>
        </authorList>
    </citation>
    <scope>NUCLEOTIDE SEQUENCE</scope>
    <source>
        <strain evidence="1">Expedition CK06-06</strain>
    </source>
</reference>
<accession>X0WPZ2</accession>
<gene>
    <name evidence="1" type="ORF">S01H1_73957</name>
</gene>
<dbReference type="EMBL" id="BARS01049443">
    <property type="protein sequence ID" value="GAG33029.1"/>
    <property type="molecule type" value="Genomic_DNA"/>
</dbReference>
<evidence type="ECO:0000313" key="1">
    <source>
        <dbReference type="EMBL" id="GAG33029.1"/>
    </source>
</evidence>
<protein>
    <submittedName>
        <fullName evidence="1">Uncharacterized protein</fullName>
    </submittedName>
</protein>
<feature type="non-terminal residue" evidence="1">
    <location>
        <position position="1"/>
    </location>
</feature>
<dbReference type="AlphaFoldDB" id="X0WPZ2"/>
<comment type="caution">
    <text evidence="1">The sequence shown here is derived from an EMBL/GenBank/DDBJ whole genome shotgun (WGS) entry which is preliminary data.</text>
</comment>
<sequence>NTNDTSLTPKPLMETGNMLITHIMGSNMRK</sequence>
<proteinExistence type="predicted"/>
<name>X0WPZ2_9ZZZZ</name>